<dbReference type="PROSITE" id="PS50937">
    <property type="entry name" value="HTH_MERR_2"/>
    <property type="match status" value="1"/>
</dbReference>
<dbReference type="PANTHER" id="PTHR30204:SF97">
    <property type="entry name" value="MERR FAMILY REGULATORY PROTEIN"/>
    <property type="match status" value="1"/>
</dbReference>
<protein>
    <submittedName>
        <fullName evidence="3">DNA-binding transcriptional MerR regulator</fullName>
    </submittedName>
</protein>
<gene>
    <name evidence="3" type="ORF">DET48_11095</name>
</gene>
<evidence type="ECO:0000256" key="1">
    <source>
        <dbReference type="ARBA" id="ARBA00023125"/>
    </source>
</evidence>
<dbReference type="PRINTS" id="PR00040">
    <property type="entry name" value="HTHMERR"/>
</dbReference>
<dbReference type="InterPro" id="IPR009061">
    <property type="entry name" value="DNA-bd_dom_put_sf"/>
</dbReference>
<dbReference type="SUPFAM" id="SSF53335">
    <property type="entry name" value="S-adenosyl-L-methionine-dependent methyltransferases"/>
    <property type="match status" value="1"/>
</dbReference>
<reference evidence="3 4" key="1">
    <citation type="submission" date="2018-06" db="EMBL/GenBank/DDBJ databases">
        <title>Freshwater and sediment microbial communities from various areas in North America, analyzing microbe dynamics in response to fracking.</title>
        <authorList>
            <person name="Lamendella R."/>
        </authorList>
    </citation>
    <scope>NUCLEOTIDE SEQUENCE [LARGE SCALE GENOMIC DNA]</scope>
    <source>
        <strain evidence="3 4">99A</strain>
    </source>
</reference>
<name>A0A329EBL6_VIBDI</name>
<feature type="domain" description="HTH merR-type" evidence="2">
    <location>
        <begin position="1"/>
        <end position="69"/>
    </location>
</feature>
<dbReference type="PANTHER" id="PTHR30204">
    <property type="entry name" value="REDOX-CYCLING DRUG-SENSING TRANSCRIPTIONAL ACTIVATOR SOXR"/>
    <property type="match status" value="1"/>
</dbReference>
<dbReference type="Pfam" id="PF13649">
    <property type="entry name" value="Methyltransf_25"/>
    <property type="match status" value="1"/>
</dbReference>
<dbReference type="EMBL" id="QLTR01000010">
    <property type="protein sequence ID" value="RAS64309.1"/>
    <property type="molecule type" value="Genomic_DNA"/>
</dbReference>
<dbReference type="InterPro" id="IPR029063">
    <property type="entry name" value="SAM-dependent_MTases_sf"/>
</dbReference>
<dbReference type="Proteomes" id="UP000248729">
    <property type="component" value="Unassembled WGS sequence"/>
</dbReference>
<dbReference type="Gene3D" id="3.40.50.150">
    <property type="entry name" value="Vaccinia Virus protein VP39"/>
    <property type="match status" value="1"/>
</dbReference>
<evidence type="ECO:0000259" key="2">
    <source>
        <dbReference type="PROSITE" id="PS50937"/>
    </source>
</evidence>
<dbReference type="InterPro" id="IPR041698">
    <property type="entry name" value="Methyltransf_25"/>
</dbReference>
<accession>A0A329EBL6</accession>
<keyword evidence="1 3" id="KW-0238">DNA-binding</keyword>
<dbReference type="AlphaFoldDB" id="A0A329EBL6"/>
<dbReference type="SUPFAM" id="SSF46955">
    <property type="entry name" value="Putative DNA-binding domain"/>
    <property type="match status" value="1"/>
</dbReference>
<dbReference type="Gene3D" id="1.10.1660.10">
    <property type="match status" value="1"/>
</dbReference>
<dbReference type="GO" id="GO:0003700">
    <property type="term" value="F:DNA-binding transcription factor activity"/>
    <property type="evidence" value="ECO:0007669"/>
    <property type="project" value="InterPro"/>
</dbReference>
<sequence length="391" mass="44917">MYRISELAEKVGLSRSTLLYYEKLGLLQGVRQTNGYRLYSDKDVQQLRLLQQLQVGGLTLKECKSFLDSKVQRSVLEKRLQQLDEDIAQKQHARALLAALLGEGSLRLWHQQTNKLAPDAHLEWLKQQGFNEQQALHLKWLSKDMNEHDQYMADFMTVFQRLESWGPSSDADTLKALSTLPTIPTKIIDIGCGKGFSTRLLAKHTQTQIVAVDNEQSALDELSERLTEQGLDTRVTLSCASMTDLPFTSESFDCIWSEGSAYIMGVGQALTQWRKLLTNRGYMVVSDLIWLTENPSQEAVEFWEGEYPDMQTIEKRLSQMRQAGFEVIDHFTLREQAWHDYYQPLKARVAEVKANMPNSNAIADIEREIAIYERYLGEFGYHMFVYAKGRN</sequence>
<dbReference type="InterPro" id="IPR000551">
    <property type="entry name" value="MerR-type_HTH_dom"/>
</dbReference>
<organism evidence="3 4">
    <name type="scientific">Vibrio diazotrophicus</name>
    <dbReference type="NCBI Taxonomy" id="685"/>
    <lineage>
        <taxon>Bacteria</taxon>
        <taxon>Pseudomonadati</taxon>
        <taxon>Pseudomonadota</taxon>
        <taxon>Gammaproteobacteria</taxon>
        <taxon>Vibrionales</taxon>
        <taxon>Vibrionaceae</taxon>
        <taxon>Vibrio</taxon>
    </lineage>
</organism>
<dbReference type="CDD" id="cd02440">
    <property type="entry name" value="AdoMet_MTases"/>
    <property type="match status" value="1"/>
</dbReference>
<dbReference type="GO" id="GO:0003677">
    <property type="term" value="F:DNA binding"/>
    <property type="evidence" value="ECO:0007669"/>
    <property type="project" value="UniProtKB-KW"/>
</dbReference>
<dbReference type="SMART" id="SM00422">
    <property type="entry name" value="HTH_MERR"/>
    <property type="match status" value="1"/>
</dbReference>
<dbReference type="RefSeq" id="WP_112403851.1">
    <property type="nucleotide sequence ID" value="NZ_QLTR01000010.1"/>
</dbReference>
<proteinExistence type="predicted"/>
<dbReference type="InterPro" id="IPR047057">
    <property type="entry name" value="MerR_fam"/>
</dbReference>
<evidence type="ECO:0000313" key="4">
    <source>
        <dbReference type="Proteomes" id="UP000248729"/>
    </source>
</evidence>
<comment type="caution">
    <text evidence="3">The sequence shown here is derived from an EMBL/GenBank/DDBJ whole genome shotgun (WGS) entry which is preliminary data.</text>
</comment>
<evidence type="ECO:0000313" key="3">
    <source>
        <dbReference type="EMBL" id="RAS64309.1"/>
    </source>
</evidence>
<dbReference type="Pfam" id="PF13411">
    <property type="entry name" value="MerR_1"/>
    <property type="match status" value="1"/>
</dbReference>